<keyword evidence="1" id="KW-0732">Signal</keyword>
<proteinExistence type="predicted"/>
<protein>
    <recommendedName>
        <fullName evidence="4">Hydrophobin</fullName>
    </recommendedName>
</protein>
<evidence type="ECO:0000313" key="2">
    <source>
        <dbReference type="EMBL" id="KAF2251333.1"/>
    </source>
</evidence>
<evidence type="ECO:0000313" key="3">
    <source>
        <dbReference type="Proteomes" id="UP000800094"/>
    </source>
</evidence>
<keyword evidence="3" id="KW-1185">Reference proteome</keyword>
<evidence type="ECO:0008006" key="4">
    <source>
        <dbReference type="Google" id="ProtNLM"/>
    </source>
</evidence>
<dbReference type="RefSeq" id="XP_033686337.1">
    <property type="nucleotide sequence ID" value="XM_033826720.1"/>
</dbReference>
<reference evidence="2" key="1">
    <citation type="journal article" date="2020" name="Stud. Mycol.">
        <title>101 Dothideomycetes genomes: a test case for predicting lifestyles and emergence of pathogens.</title>
        <authorList>
            <person name="Haridas S."/>
            <person name="Albert R."/>
            <person name="Binder M."/>
            <person name="Bloem J."/>
            <person name="Labutti K."/>
            <person name="Salamov A."/>
            <person name="Andreopoulos B."/>
            <person name="Baker S."/>
            <person name="Barry K."/>
            <person name="Bills G."/>
            <person name="Bluhm B."/>
            <person name="Cannon C."/>
            <person name="Castanera R."/>
            <person name="Culley D."/>
            <person name="Daum C."/>
            <person name="Ezra D."/>
            <person name="Gonzalez J."/>
            <person name="Henrissat B."/>
            <person name="Kuo A."/>
            <person name="Liang C."/>
            <person name="Lipzen A."/>
            <person name="Lutzoni F."/>
            <person name="Magnuson J."/>
            <person name="Mondo S."/>
            <person name="Nolan M."/>
            <person name="Ohm R."/>
            <person name="Pangilinan J."/>
            <person name="Park H.-J."/>
            <person name="Ramirez L."/>
            <person name="Alfaro M."/>
            <person name="Sun H."/>
            <person name="Tritt A."/>
            <person name="Yoshinaga Y."/>
            <person name="Zwiers L.-H."/>
            <person name="Turgeon B."/>
            <person name="Goodwin S."/>
            <person name="Spatafora J."/>
            <person name="Crous P."/>
            <person name="Grigoriev I."/>
        </authorList>
    </citation>
    <scope>NUCLEOTIDE SEQUENCE</scope>
    <source>
        <strain evidence="2">CBS 122368</strain>
    </source>
</reference>
<gene>
    <name evidence="2" type="ORF">BU26DRAFT_503861</name>
</gene>
<evidence type="ECO:0000256" key="1">
    <source>
        <dbReference type="SAM" id="SignalP"/>
    </source>
</evidence>
<sequence>MKPTLLAIASFISIAALAAPIPIGECIPGFSIGCKRAAADEPQLQLSEAKANPESGSDFAAPVVEFIVDAGVGREVAVEVAKRSPNPVAIGECIEGFSIGCKRGVGVGERQGVDERVEVEERSHGECIPGFSIGC</sequence>
<organism evidence="2 3">
    <name type="scientific">Trematosphaeria pertusa</name>
    <dbReference type="NCBI Taxonomy" id="390896"/>
    <lineage>
        <taxon>Eukaryota</taxon>
        <taxon>Fungi</taxon>
        <taxon>Dikarya</taxon>
        <taxon>Ascomycota</taxon>
        <taxon>Pezizomycotina</taxon>
        <taxon>Dothideomycetes</taxon>
        <taxon>Pleosporomycetidae</taxon>
        <taxon>Pleosporales</taxon>
        <taxon>Massarineae</taxon>
        <taxon>Trematosphaeriaceae</taxon>
        <taxon>Trematosphaeria</taxon>
    </lineage>
</organism>
<feature type="chain" id="PRO_5025653591" description="Hydrophobin" evidence="1">
    <location>
        <begin position="19"/>
        <end position="135"/>
    </location>
</feature>
<dbReference type="Proteomes" id="UP000800094">
    <property type="component" value="Unassembled WGS sequence"/>
</dbReference>
<dbReference type="AlphaFoldDB" id="A0A6A6IPA1"/>
<dbReference type="EMBL" id="ML987193">
    <property type="protein sequence ID" value="KAF2251333.1"/>
    <property type="molecule type" value="Genomic_DNA"/>
</dbReference>
<name>A0A6A6IPA1_9PLEO</name>
<dbReference type="GeneID" id="54580050"/>
<accession>A0A6A6IPA1</accession>
<feature type="signal peptide" evidence="1">
    <location>
        <begin position="1"/>
        <end position="18"/>
    </location>
</feature>